<dbReference type="InterPro" id="IPR018060">
    <property type="entry name" value="HTH_AraC"/>
</dbReference>
<keyword evidence="3" id="KW-0804">Transcription</keyword>
<dbReference type="Pfam" id="PF12833">
    <property type="entry name" value="HTH_18"/>
    <property type="match status" value="1"/>
</dbReference>
<evidence type="ECO:0000256" key="2">
    <source>
        <dbReference type="ARBA" id="ARBA00023125"/>
    </source>
</evidence>
<keyword evidence="6" id="KW-1185">Reference proteome</keyword>
<reference evidence="5 6" key="1">
    <citation type="submission" date="2019-06" db="EMBL/GenBank/DDBJ databases">
        <title>Sequencing the genomes of 1000 actinobacteria strains.</title>
        <authorList>
            <person name="Klenk H.-P."/>
        </authorList>
    </citation>
    <scope>NUCLEOTIDE SEQUENCE [LARGE SCALE GENOMIC DNA]</scope>
    <source>
        <strain evidence="5 6">DSM 45671</strain>
    </source>
</reference>
<dbReference type="Pfam" id="PF20240">
    <property type="entry name" value="DUF6597"/>
    <property type="match status" value="1"/>
</dbReference>
<sequence>MIVPLIRMRLGRPPALQHDAFMSPAGPTGPSYVERPPISALADVVSTVWVQQIAAGAPAYAHRNLPHGGTEVVCAIGAPPHVVGPLTGAQVEVLAPGTTVVGMRLRPGAGGALLGVPPSELVDLTVPADAIWGRAGIALGDRVGAGGSPGEALAALQAGVLARRLTDAHPDPLVTEAVRRLMPGRTSAIAALPRLLAVSERNLRRRCQASVGLGPKTLHRTLRFQGFLARAQLAIAAGRSPDGLAELAVLSGYTDQAHLTRECVRLTGTTPRAFLAETTDACACGHDHAASYQPMLAASFKNATAQAS</sequence>
<gene>
    <name evidence="5" type="ORF">FHX44_116995</name>
</gene>
<dbReference type="GO" id="GO:0003700">
    <property type="term" value="F:DNA-binding transcription factor activity"/>
    <property type="evidence" value="ECO:0007669"/>
    <property type="project" value="InterPro"/>
</dbReference>
<organism evidence="5 6">
    <name type="scientific">Pseudonocardia hierapolitana</name>
    <dbReference type="NCBI Taxonomy" id="1128676"/>
    <lineage>
        <taxon>Bacteria</taxon>
        <taxon>Bacillati</taxon>
        <taxon>Actinomycetota</taxon>
        <taxon>Actinomycetes</taxon>
        <taxon>Pseudonocardiales</taxon>
        <taxon>Pseudonocardiaceae</taxon>
        <taxon>Pseudonocardia</taxon>
    </lineage>
</organism>
<dbReference type="SMART" id="SM00342">
    <property type="entry name" value="HTH_ARAC"/>
    <property type="match status" value="1"/>
</dbReference>
<dbReference type="PANTHER" id="PTHR46796">
    <property type="entry name" value="HTH-TYPE TRANSCRIPTIONAL ACTIVATOR RHAS-RELATED"/>
    <property type="match status" value="1"/>
</dbReference>
<dbReference type="InterPro" id="IPR050204">
    <property type="entry name" value="AraC_XylS_family_regulators"/>
</dbReference>
<evidence type="ECO:0000256" key="3">
    <source>
        <dbReference type="ARBA" id="ARBA00023163"/>
    </source>
</evidence>
<accession>A0A561T1R8</accession>
<dbReference type="AlphaFoldDB" id="A0A561T1R8"/>
<name>A0A561T1R8_9PSEU</name>
<evidence type="ECO:0000313" key="5">
    <source>
        <dbReference type="EMBL" id="TWF81052.1"/>
    </source>
</evidence>
<keyword evidence="1" id="KW-0805">Transcription regulation</keyword>
<protein>
    <submittedName>
        <fullName evidence="5">AraC-like DNA-binding protein</fullName>
    </submittedName>
</protein>
<evidence type="ECO:0000259" key="4">
    <source>
        <dbReference type="PROSITE" id="PS01124"/>
    </source>
</evidence>
<dbReference type="Gene3D" id="1.10.10.60">
    <property type="entry name" value="Homeodomain-like"/>
    <property type="match status" value="1"/>
</dbReference>
<comment type="caution">
    <text evidence="5">The sequence shown here is derived from an EMBL/GenBank/DDBJ whole genome shotgun (WGS) entry which is preliminary data.</text>
</comment>
<dbReference type="InterPro" id="IPR046532">
    <property type="entry name" value="DUF6597"/>
</dbReference>
<dbReference type="GO" id="GO:0043565">
    <property type="term" value="F:sequence-specific DNA binding"/>
    <property type="evidence" value="ECO:0007669"/>
    <property type="project" value="InterPro"/>
</dbReference>
<proteinExistence type="predicted"/>
<dbReference type="PROSITE" id="PS01124">
    <property type="entry name" value="HTH_ARAC_FAMILY_2"/>
    <property type="match status" value="1"/>
</dbReference>
<dbReference type="Proteomes" id="UP000321261">
    <property type="component" value="Unassembled WGS sequence"/>
</dbReference>
<feature type="domain" description="HTH araC/xylS-type" evidence="4">
    <location>
        <begin position="189"/>
        <end position="277"/>
    </location>
</feature>
<dbReference type="PANTHER" id="PTHR46796:SF15">
    <property type="entry name" value="BLL1074 PROTEIN"/>
    <property type="match status" value="1"/>
</dbReference>
<dbReference type="EMBL" id="VIWU01000001">
    <property type="protein sequence ID" value="TWF81052.1"/>
    <property type="molecule type" value="Genomic_DNA"/>
</dbReference>
<evidence type="ECO:0000313" key="6">
    <source>
        <dbReference type="Proteomes" id="UP000321261"/>
    </source>
</evidence>
<keyword evidence="2 5" id="KW-0238">DNA-binding</keyword>
<evidence type="ECO:0000256" key="1">
    <source>
        <dbReference type="ARBA" id="ARBA00023015"/>
    </source>
</evidence>